<evidence type="ECO:0000256" key="7">
    <source>
        <dbReference type="SAM" id="MobiDB-lite"/>
    </source>
</evidence>
<organism evidence="9 14">
    <name type="scientific">Cafeteria roenbergensis</name>
    <name type="common">Marine flagellate</name>
    <dbReference type="NCBI Taxonomy" id="33653"/>
    <lineage>
        <taxon>Eukaryota</taxon>
        <taxon>Sar</taxon>
        <taxon>Stramenopiles</taxon>
        <taxon>Bigyra</taxon>
        <taxon>Opalozoa</taxon>
        <taxon>Bicosoecida</taxon>
        <taxon>Cafeteriaceae</taxon>
        <taxon>Cafeteria</taxon>
    </lineage>
</organism>
<feature type="region of interest" description="Disordered" evidence="7">
    <location>
        <begin position="228"/>
        <end position="270"/>
    </location>
</feature>
<evidence type="ECO:0000256" key="2">
    <source>
        <dbReference type="ARBA" id="ARBA00011038"/>
    </source>
</evidence>
<dbReference type="Proteomes" id="UP000325113">
    <property type="component" value="Unassembled WGS sequence"/>
</dbReference>
<evidence type="ECO:0000256" key="3">
    <source>
        <dbReference type="ARBA" id="ARBA00022478"/>
    </source>
</evidence>
<dbReference type="OMA" id="VGTTKKC"/>
<dbReference type="Proteomes" id="UP000322899">
    <property type="component" value="Unassembled WGS sequence"/>
</dbReference>
<keyword evidence="3 6" id="KW-0240">DNA-directed RNA polymerase</keyword>
<evidence type="ECO:0000313" key="15">
    <source>
        <dbReference type="Proteomes" id="UP000325113"/>
    </source>
</evidence>
<dbReference type="OrthoDB" id="613763at2759"/>
<dbReference type="EMBL" id="VLTN01000002">
    <property type="protein sequence ID" value="KAA0157090.1"/>
    <property type="molecule type" value="Genomic_DNA"/>
</dbReference>
<comment type="function">
    <text evidence="6">DNA-dependent RNA polymerase catalyzes the transcription of DNA into RNA using the four ribonucleoside triphosphates as substrates. Specific peripheric component of RNA polymerase III which synthesizes small RNAs, such as 5S rRNA and tRNAs.</text>
</comment>
<evidence type="ECO:0000313" key="13">
    <source>
        <dbReference type="Proteomes" id="UP000323011"/>
    </source>
</evidence>
<gene>
    <name evidence="11" type="ORF">FNF27_01930</name>
    <name evidence="9" type="ORF">FNF28_03635</name>
    <name evidence="8" type="ORF">FNF29_00442</name>
    <name evidence="10" type="ORF">FNF31_00088</name>
</gene>
<evidence type="ECO:0000256" key="4">
    <source>
        <dbReference type="ARBA" id="ARBA00023163"/>
    </source>
</evidence>
<accession>A0A5A8DM09</accession>
<protein>
    <recommendedName>
        <fullName evidence="6">DNA-directed RNA polymerase III subunit RPC6</fullName>
        <shortName evidence="6">RNA polymerase III subunit C6</shortName>
    </recommendedName>
</protein>
<dbReference type="GO" id="GO:0005654">
    <property type="term" value="C:nucleoplasm"/>
    <property type="evidence" value="ECO:0007669"/>
    <property type="project" value="UniProtKB-ARBA"/>
</dbReference>
<sequence>MAAAAAPSGPTARLIRVLESYADGATNDDLKRELGADYSSAVEPLQSLLDARRVEVYDMGGGTISFKLVDASKAAAYQGLSVDETLVMQAVERAGNTGVWTRSLKLSTKLQQTQLTRILKRLEARKLIKAVKSITHKNRKMYMAFHVAPSKEVTGGPWYQDQELDHVFIETLRKLVYQMVQRRGPQTRVQIQSRVAEAGVSQVPLSVEDIQQILDTLIYDGKLEVMPSAEDDVDSDGEEEDAGAGAGASSASSAAAAGSSSAEGTTSVSGCTNRTRFKVARLPEAVDAFTSTPCGVCPVFEHCSPGGVVSPEHCVYLDGWLDF</sequence>
<dbReference type="GO" id="GO:0006383">
    <property type="term" value="P:transcription by RNA polymerase III"/>
    <property type="evidence" value="ECO:0007669"/>
    <property type="project" value="UniProtKB-UniRule"/>
</dbReference>
<evidence type="ECO:0000256" key="1">
    <source>
        <dbReference type="ARBA" id="ARBA00004123"/>
    </source>
</evidence>
<feature type="compositionally biased region" description="Acidic residues" evidence="7">
    <location>
        <begin position="229"/>
        <end position="242"/>
    </location>
</feature>
<dbReference type="Pfam" id="PF05158">
    <property type="entry name" value="RNA_pol_Rpc34"/>
    <property type="match status" value="2"/>
</dbReference>
<evidence type="ECO:0000313" key="8">
    <source>
        <dbReference type="EMBL" id="KAA0157090.1"/>
    </source>
</evidence>
<dbReference type="InterPro" id="IPR016049">
    <property type="entry name" value="RNA_pol_Rpc34-like"/>
</dbReference>
<dbReference type="AlphaFoldDB" id="A0A5A8DM09"/>
<dbReference type="EMBL" id="VLTO01000007">
    <property type="protein sequence ID" value="KAA0176649.1"/>
    <property type="molecule type" value="Genomic_DNA"/>
</dbReference>
<evidence type="ECO:0000313" key="9">
    <source>
        <dbReference type="EMBL" id="KAA0164901.1"/>
    </source>
</evidence>
<dbReference type="InterPro" id="IPR007832">
    <property type="entry name" value="RNA_pol_Rpc34"/>
</dbReference>
<dbReference type="GO" id="GO:0005666">
    <property type="term" value="C:RNA polymerase III complex"/>
    <property type="evidence" value="ECO:0007669"/>
    <property type="project" value="UniProtKB-UniRule"/>
</dbReference>
<dbReference type="EMBL" id="VLTM01000001">
    <property type="protein sequence ID" value="KAA0168927.1"/>
    <property type="molecule type" value="Genomic_DNA"/>
</dbReference>
<proteinExistence type="inferred from homology"/>
<dbReference type="Gene3D" id="1.10.10.10">
    <property type="entry name" value="Winged helix-like DNA-binding domain superfamily/Winged helix DNA-binding domain"/>
    <property type="match status" value="1"/>
</dbReference>
<comment type="subcellular location">
    <subcellularLocation>
        <location evidence="1 6">Nucleus</location>
    </subcellularLocation>
</comment>
<dbReference type="GO" id="GO:0005737">
    <property type="term" value="C:cytoplasm"/>
    <property type="evidence" value="ECO:0007669"/>
    <property type="project" value="UniProtKB-ARBA"/>
</dbReference>
<evidence type="ECO:0000313" key="10">
    <source>
        <dbReference type="EMBL" id="KAA0168927.1"/>
    </source>
</evidence>
<reference evidence="12 13" key="1">
    <citation type="submission" date="2019-07" db="EMBL/GenBank/DDBJ databases">
        <title>Genomes of Cafeteria roenbergensis.</title>
        <authorList>
            <person name="Fischer M.G."/>
            <person name="Hackl T."/>
            <person name="Roman M."/>
        </authorList>
    </citation>
    <scope>NUCLEOTIDE SEQUENCE [LARGE SCALE GENOMIC DNA]</scope>
    <source>
        <strain evidence="8 13">BVI</strain>
        <strain evidence="10 15">Cflag</strain>
        <strain evidence="11 12">E4-10P</strain>
        <strain evidence="9 14">RCC970-E3</strain>
    </source>
</reference>
<dbReference type="PIRSF" id="PIRSF028763">
    <property type="entry name" value="RNA_pol_Rpc34"/>
    <property type="match status" value="1"/>
</dbReference>
<dbReference type="PANTHER" id="PTHR12780">
    <property type="entry name" value="RNA POLYMERASE III DNA DIRECTED , 39KD SUBUNIT-RELATED"/>
    <property type="match status" value="1"/>
</dbReference>
<dbReference type="EMBL" id="VLTL01000051">
    <property type="protein sequence ID" value="KAA0164901.1"/>
    <property type="molecule type" value="Genomic_DNA"/>
</dbReference>
<name>A0A5A8DM09_CAFRO</name>
<dbReference type="InterPro" id="IPR036390">
    <property type="entry name" value="WH_DNA-bd_sf"/>
</dbReference>
<dbReference type="InterPro" id="IPR036388">
    <property type="entry name" value="WH-like_DNA-bd_sf"/>
</dbReference>
<keyword evidence="4 6" id="KW-0804">Transcription</keyword>
<evidence type="ECO:0000313" key="14">
    <source>
        <dbReference type="Proteomes" id="UP000324907"/>
    </source>
</evidence>
<dbReference type="Proteomes" id="UP000323011">
    <property type="component" value="Unassembled WGS sequence"/>
</dbReference>
<comment type="caution">
    <text evidence="9">The sequence shown here is derived from an EMBL/GenBank/DDBJ whole genome shotgun (WGS) entry which is preliminary data.</text>
</comment>
<keyword evidence="5 6" id="KW-0539">Nucleus</keyword>
<dbReference type="SUPFAM" id="SSF46785">
    <property type="entry name" value="Winged helix' DNA-binding domain"/>
    <property type="match status" value="1"/>
</dbReference>
<feature type="compositionally biased region" description="Low complexity" evidence="7">
    <location>
        <begin position="247"/>
        <end position="270"/>
    </location>
</feature>
<keyword evidence="13" id="KW-1185">Reference proteome</keyword>
<evidence type="ECO:0000313" key="11">
    <source>
        <dbReference type="EMBL" id="KAA0176649.1"/>
    </source>
</evidence>
<dbReference type="FunFam" id="1.10.10.10:FF:000116">
    <property type="entry name" value="DNA-directed RNA polymerase III subunit RPC6"/>
    <property type="match status" value="1"/>
</dbReference>
<evidence type="ECO:0000313" key="12">
    <source>
        <dbReference type="Proteomes" id="UP000322899"/>
    </source>
</evidence>
<comment type="similarity">
    <text evidence="2 6">Belongs to the eukaryotic RPC34/RPC39 RNA polymerase subunit family.</text>
</comment>
<evidence type="ECO:0000256" key="5">
    <source>
        <dbReference type="ARBA" id="ARBA00023242"/>
    </source>
</evidence>
<evidence type="ECO:0000256" key="6">
    <source>
        <dbReference type="PIRNR" id="PIRNR028763"/>
    </source>
</evidence>
<dbReference type="Proteomes" id="UP000324907">
    <property type="component" value="Unassembled WGS sequence"/>
</dbReference>